<dbReference type="UniPathway" id="UPA00286"/>
<keyword evidence="4" id="KW-0732">Signal</keyword>
<evidence type="ECO:0000256" key="7">
    <source>
        <dbReference type="SAM" id="MobiDB-lite"/>
    </source>
</evidence>
<dbReference type="GO" id="GO:0016740">
    <property type="term" value="F:transferase activity"/>
    <property type="evidence" value="ECO:0007669"/>
    <property type="project" value="UniProtKB-KW"/>
</dbReference>
<evidence type="ECO:0000256" key="4">
    <source>
        <dbReference type="ARBA" id="ARBA00022729"/>
    </source>
</evidence>
<evidence type="ECO:0000256" key="2">
    <source>
        <dbReference type="ARBA" id="ARBA00005182"/>
    </source>
</evidence>
<keyword evidence="8" id="KW-0812">Transmembrane</keyword>
<evidence type="ECO:0000313" key="11">
    <source>
        <dbReference type="Proteomes" id="UP000316628"/>
    </source>
</evidence>
<keyword evidence="3 10" id="KW-0808">Transferase</keyword>
<evidence type="ECO:0000256" key="1">
    <source>
        <dbReference type="ARBA" id="ARBA00004418"/>
    </source>
</evidence>
<dbReference type="Proteomes" id="UP000316628">
    <property type="component" value="Unassembled WGS sequence"/>
</dbReference>
<gene>
    <name evidence="10" type="ORF">FHX81_4277</name>
</gene>
<dbReference type="GO" id="GO:0016787">
    <property type="term" value="F:hydrolase activity"/>
    <property type="evidence" value="ECO:0007669"/>
    <property type="project" value="UniProtKB-KW"/>
</dbReference>
<dbReference type="EMBL" id="VFPP01000001">
    <property type="protein sequence ID" value="TQM81891.1"/>
    <property type="molecule type" value="Genomic_DNA"/>
</dbReference>
<proteinExistence type="predicted"/>
<evidence type="ECO:0000313" key="10">
    <source>
        <dbReference type="EMBL" id="TQM81891.1"/>
    </source>
</evidence>
<keyword evidence="10" id="KW-0378">Hydrolase</keyword>
<evidence type="ECO:0000256" key="6">
    <source>
        <dbReference type="ARBA" id="ARBA00022841"/>
    </source>
</evidence>
<organism evidence="10 11">
    <name type="scientific">Saccharothrix saharensis</name>
    <dbReference type="NCBI Taxonomy" id="571190"/>
    <lineage>
        <taxon>Bacteria</taxon>
        <taxon>Bacillati</taxon>
        <taxon>Actinomycetota</taxon>
        <taxon>Actinomycetes</taxon>
        <taxon>Pseudonocardiales</taxon>
        <taxon>Pseudonocardiaceae</taxon>
        <taxon>Saccharothrix</taxon>
    </lineage>
</organism>
<name>A0A543JGJ1_9PSEU</name>
<dbReference type="AlphaFoldDB" id="A0A543JGJ1"/>
<keyword evidence="6" id="KW-0016">Alginate biosynthesis</keyword>
<comment type="caution">
    <text evidence="10">The sequence shown here is derived from an EMBL/GenBank/DDBJ whole genome shotgun (WGS) entry which is preliminary data.</text>
</comment>
<dbReference type="InterPro" id="IPR031811">
    <property type="entry name" value="ALGX/ALGJ_SGNH-like"/>
</dbReference>
<evidence type="ECO:0000259" key="9">
    <source>
        <dbReference type="Pfam" id="PF16822"/>
    </source>
</evidence>
<evidence type="ECO:0000256" key="8">
    <source>
        <dbReference type="SAM" id="Phobius"/>
    </source>
</evidence>
<comment type="pathway">
    <text evidence="2">Glycan biosynthesis; alginate biosynthesis.</text>
</comment>
<keyword evidence="11" id="KW-1185">Reference proteome</keyword>
<accession>A0A543JGJ1</accession>
<feature type="domain" description="AlgX/AlgJ SGNH hydrolase-like" evidence="9">
    <location>
        <begin position="179"/>
        <end position="391"/>
    </location>
</feature>
<reference evidence="10 11" key="1">
    <citation type="submission" date="2019-06" db="EMBL/GenBank/DDBJ databases">
        <title>Sequencing the genomes of 1000 actinobacteria strains.</title>
        <authorList>
            <person name="Klenk H.-P."/>
        </authorList>
    </citation>
    <scope>NUCLEOTIDE SEQUENCE [LARGE SCALE GENOMIC DNA]</scope>
    <source>
        <strain evidence="10 11">DSM 45456</strain>
    </source>
</reference>
<evidence type="ECO:0000256" key="5">
    <source>
        <dbReference type="ARBA" id="ARBA00022764"/>
    </source>
</evidence>
<dbReference type="GO" id="GO:0042597">
    <property type="term" value="C:periplasmic space"/>
    <property type="evidence" value="ECO:0007669"/>
    <property type="project" value="UniProtKB-SubCell"/>
</dbReference>
<keyword evidence="8" id="KW-0472">Membrane</keyword>
<comment type="subcellular location">
    <subcellularLocation>
        <location evidence="1">Periplasm</location>
    </subcellularLocation>
</comment>
<dbReference type="Pfam" id="PF16822">
    <property type="entry name" value="ALGX"/>
    <property type="match status" value="1"/>
</dbReference>
<evidence type="ECO:0000256" key="3">
    <source>
        <dbReference type="ARBA" id="ARBA00022679"/>
    </source>
</evidence>
<protein>
    <submittedName>
        <fullName evidence="10">Acetyltransferase AlgX (SGNH hydrolase-like protein)</fullName>
    </submittedName>
</protein>
<feature type="region of interest" description="Disordered" evidence="7">
    <location>
        <begin position="146"/>
        <end position="175"/>
    </location>
</feature>
<dbReference type="OrthoDB" id="3264206at2"/>
<dbReference type="GO" id="GO:0042121">
    <property type="term" value="P:alginic acid biosynthetic process"/>
    <property type="evidence" value="ECO:0007669"/>
    <property type="project" value="UniProtKB-UniPathway"/>
</dbReference>
<feature type="transmembrane region" description="Helical" evidence="8">
    <location>
        <begin position="68"/>
        <end position="87"/>
    </location>
</feature>
<keyword evidence="5" id="KW-0574">Periplasm</keyword>
<keyword evidence="8" id="KW-1133">Transmembrane helix</keyword>
<sequence length="464" mass="50869">MAGGLHAPPFVNPLLEVNPEQVIRPPATLFGVSTEPPKPLSLPPVPESLLPREHVLYRPRHSSRQRTALTLAIIFFCTPAFLLLAGVRPGEFENRKLAEFPSVTDGWAFFTGLDAWATDHLPLRQQAVIAADGISRGVFGEPPKLQRETTVAGPVQAPAPPTPEPEDRDTPMPSDFPDVIEGRRGWLYFGEDMRGACNPTRSLDEVLGRLRDLRTAVESSGRQFVLVVAPNKSTAVPEHLPTRYYGADCAARTREEFWRRLSTETGALDLRSGLDAAARRTGEPVYSRLDTHWTYRGGLVAVRAIVERIRPGATKTWKVEDGDVVEVPGDLSRLLGRTENVQLTTHKLAPDGKRSRSRAVAKPQEEPKRYVQLPGTGMVNTSVGMLGDSFSLYVLRDLVAPFSDLTLQNTDKVPQNPQRVADMLAGRNVVVLEASERSLVSGVNPMLDQDVIGVIGATLAARPK</sequence>